<feature type="transmembrane region" description="Helical" evidence="1">
    <location>
        <begin position="211"/>
        <end position="240"/>
    </location>
</feature>
<feature type="transmembrane region" description="Helical" evidence="1">
    <location>
        <begin position="163"/>
        <end position="190"/>
    </location>
</feature>
<dbReference type="OrthoDB" id="9809543at2"/>
<evidence type="ECO:0000313" key="3">
    <source>
        <dbReference type="Proteomes" id="UP000442714"/>
    </source>
</evidence>
<feature type="transmembrane region" description="Helical" evidence="1">
    <location>
        <begin position="121"/>
        <end position="143"/>
    </location>
</feature>
<name>A0A844ZN40_9SPHN</name>
<proteinExistence type="predicted"/>
<dbReference type="AlphaFoldDB" id="A0A844ZN40"/>
<keyword evidence="3" id="KW-1185">Reference proteome</keyword>
<keyword evidence="1" id="KW-0472">Membrane</keyword>
<organism evidence="2 3">
    <name type="scientific">Pontixanthobacter aquaemixtae</name>
    <dbReference type="NCBI Taxonomy" id="1958940"/>
    <lineage>
        <taxon>Bacteria</taxon>
        <taxon>Pseudomonadati</taxon>
        <taxon>Pseudomonadota</taxon>
        <taxon>Alphaproteobacteria</taxon>
        <taxon>Sphingomonadales</taxon>
        <taxon>Erythrobacteraceae</taxon>
        <taxon>Pontixanthobacter</taxon>
    </lineage>
</organism>
<dbReference type="Proteomes" id="UP000442714">
    <property type="component" value="Unassembled WGS sequence"/>
</dbReference>
<keyword evidence="1" id="KW-1133">Transmembrane helix</keyword>
<accession>A0A844ZN40</accession>
<protein>
    <submittedName>
        <fullName evidence="2">DUF2189 domain-containing protein</fullName>
    </submittedName>
</protein>
<evidence type="ECO:0000256" key="1">
    <source>
        <dbReference type="SAM" id="Phobius"/>
    </source>
</evidence>
<feature type="transmembrane region" description="Helical" evidence="1">
    <location>
        <begin position="65"/>
        <end position="87"/>
    </location>
</feature>
<reference evidence="2 3" key="1">
    <citation type="submission" date="2019-12" db="EMBL/GenBank/DDBJ databases">
        <title>Genomic-based taxomic classification of the family Erythrobacteraceae.</title>
        <authorList>
            <person name="Xu L."/>
        </authorList>
    </citation>
    <scope>NUCLEOTIDE SEQUENCE [LARGE SCALE GENOMIC DNA]</scope>
    <source>
        <strain evidence="2 3">KCTC 52763</strain>
    </source>
</reference>
<gene>
    <name evidence="2" type="ORF">GRI41_00320</name>
</gene>
<dbReference type="RefSeq" id="WP_160602685.1">
    <property type="nucleotide sequence ID" value="NZ_WTYX01000001.1"/>
</dbReference>
<feature type="transmembrane region" description="Helical" evidence="1">
    <location>
        <begin position="34"/>
        <end position="59"/>
    </location>
</feature>
<dbReference type="Pfam" id="PF09955">
    <property type="entry name" value="DUF2189"/>
    <property type="match status" value="1"/>
</dbReference>
<comment type="caution">
    <text evidence="2">The sequence shown here is derived from an EMBL/GenBank/DDBJ whole genome shotgun (WGS) entry which is preliminary data.</text>
</comment>
<dbReference type="EMBL" id="WTYX01000001">
    <property type="protein sequence ID" value="MXO89265.1"/>
    <property type="molecule type" value="Genomic_DNA"/>
</dbReference>
<dbReference type="InterPro" id="IPR018692">
    <property type="entry name" value="DUF2189"/>
</dbReference>
<sequence length="259" mass="27837">MDSHEESAPTTTAIATDLKLADLRTALSAGWADFVALPAYGLCIALAFVLSGLAFSYLLFMRGEYVWLIAAAAGFPVVAPFAAVCLYEVSRRRERGLPVNWGVVLQAVGGRGDEQILSMGVLLFVAFSFWTIVAHTIFSIFVVEAGAGSETLEFLATTLGVAMLLVGGIAGALIALVFYTITVVSLPMLVDREVDFLTAIITSLRAFRANLVILLCWAVIIATSLFVAIVSLFLGLLIALPVLGHATWHLYRRVVQPQD</sequence>
<keyword evidence="1" id="KW-0812">Transmembrane</keyword>
<evidence type="ECO:0000313" key="2">
    <source>
        <dbReference type="EMBL" id="MXO89265.1"/>
    </source>
</evidence>